<feature type="transmembrane region" description="Helical" evidence="4">
    <location>
        <begin position="81"/>
        <end position="99"/>
    </location>
</feature>
<evidence type="ECO:0000256" key="2">
    <source>
        <dbReference type="ARBA" id="ARBA00022989"/>
    </source>
</evidence>
<dbReference type="InterPro" id="IPR036259">
    <property type="entry name" value="MFS_trans_sf"/>
</dbReference>
<feature type="transmembrane region" description="Helical" evidence="4">
    <location>
        <begin position="271"/>
        <end position="293"/>
    </location>
</feature>
<dbReference type="Gene3D" id="1.20.1250.20">
    <property type="entry name" value="MFS general substrate transporter like domains"/>
    <property type="match status" value="2"/>
</dbReference>
<dbReference type="Pfam" id="PF07690">
    <property type="entry name" value="MFS_1"/>
    <property type="match status" value="1"/>
</dbReference>
<dbReference type="PANTHER" id="PTHR11360:SF284">
    <property type="entry name" value="EG:103B4.3 PROTEIN-RELATED"/>
    <property type="match status" value="1"/>
</dbReference>
<dbReference type="SUPFAM" id="SSF103473">
    <property type="entry name" value="MFS general substrate transporter"/>
    <property type="match status" value="1"/>
</dbReference>
<dbReference type="InterPro" id="IPR050327">
    <property type="entry name" value="Proton-linked_MCT"/>
</dbReference>
<evidence type="ECO:0000256" key="4">
    <source>
        <dbReference type="SAM" id="Phobius"/>
    </source>
</evidence>
<keyword evidence="3 4" id="KW-0472">Membrane</keyword>
<dbReference type="eggNOG" id="COG2271">
    <property type="taxonomic scope" value="Bacteria"/>
</dbReference>
<feature type="transmembrane region" description="Helical" evidence="4">
    <location>
        <begin position="105"/>
        <end position="130"/>
    </location>
</feature>
<dbReference type="EMBL" id="AEWJ01000054">
    <property type="protein sequence ID" value="EGD57685.1"/>
    <property type="molecule type" value="Genomic_DNA"/>
</dbReference>
<evidence type="ECO:0000259" key="5">
    <source>
        <dbReference type="PROSITE" id="PS50850"/>
    </source>
</evidence>
<dbReference type="GO" id="GO:0022857">
    <property type="term" value="F:transmembrane transporter activity"/>
    <property type="evidence" value="ECO:0007669"/>
    <property type="project" value="InterPro"/>
</dbReference>
<proteinExistence type="predicted"/>
<feature type="transmembrane region" description="Helical" evidence="4">
    <location>
        <begin position="52"/>
        <end position="69"/>
    </location>
</feature>
<feature type="transmembrane region" description="Helical" evidence="4">
    <location>
        <begin position="17"/>
        <end position="40"/>
    </location>
</feature>
<dbReference type="InParanoid" id="F1ZCA8"/>
<dbReference type="STRING" id="983920.Y88_3011"/>
<accession>F1ZCA8</accession>
<comment type="caution">
    <text evidence="6">The sequence shown here is derived from an EMBL/GenBank/DDBJ whole genome shotgun (WGS) entry which is preliminary data.</text>
</comment>
<name>F1ZCA8_9SPHN</name>
<feature type="transmembrane region" description="Helical" evidence="4">
    <location>
        <begin position="392"/>
        <end position="414"/>
    </location>
</feature>
<organism evidence="6 7">
    <name type="scientific">Novosphingobium nitrogenifigens DSM 19370</name>
    <dbReference type="NCBI Taxonomy" id="983920"/>
    <lineage>
        <taxon>Bacteria</taxon>
        <taxon>Pseudomonadati</taxon>
        <taxon>Pseudomonadota</taxon>
        <taxon>Alphaproteobacteria</taxon>
        <taxon>Sphingomonadales</taxon>
        <taxon>Sphingomonadaceae</taxon>
        <taxon>Novosphingobium</taxon>
    </lineage>
</organism>
<reference evidence="6 7" key="1">
    <citation type="journal article" date="2012" name="J. Bacteriol.">
        <title>Draft Genome Sequence of Novosphingobium nitrogenifigens Y88T.</title>
        <authorList>
            <person name="Strabala T.J."/>
            <person name="Macdonald L."/>
            <person name="Liu V."/>
            <person name="Smit A.M."/>
        </authorList>
    </citation>
    <scope>NUCLEOTIDE SEQUENCE [LARGE SCALE GENOMIC DNA]</scope>
    <source>
        <strain evidence="6 7">DSM 19370</strain>
    </source>
</reference>
<dbReference type="RefSeq" id="WP_008071046.1">
    <property type="nucleotide sequence ID" value="NZ_AQWK01000008.1"/>
</dbReference>
<feature type="transmembrane region" description="Helical" evidence="4">
    <location>
        <begin position="232"/>
        <end position="251"/>
    </location>
</feature>
<keyword evidence="2 4" id="KW-1133">Transmembrane helix</keyword>
<evidence type="ECO:0000313" key="7">
    <source>
        <dbReference type="Proteomes" id="UP000004728"/>
    </source>
</evidence>
<evidence type="ECO:0000256" key="1">
    <source>
        <dbReference type="ARBA" id="ARBA00022692"/>
    </source>
</evidence>
<feature type="transmembrane region" description="Helical" evidence="4">
    <location>
        <begin position="137"/>
        <end position="158"/>
    </location>
</feature>
<evidence type="ECO:0000256" key="3">
    <source>
        <dbReference type="ARBA" id="ARBA00023136"/>
    </source>
</evidence>
<dbReference type="PANTHER" id="PTHR11360">
    <property type="entry name" value="MONOCARBOXYLATE TRANSPORTER"/>
    <property type="match status" value="1"/>
</dbReference>
<feature type="transmembrane region" description="Helical" evidence="4">
    <location>
        <begin position="327"/>
        <end position="347"/>
    </location>
</feature>
<dbReference type="InterPro" id="IPR020846">
    <property type="entry name" value="MFS_dom"/>
</dbReference>
<keyword evidence="7" id="KW-1185">Reference proteome</keyword>
<sequence>MTTVPARERGLYHGWKVVIALFLAGMMVYGCGLYSFTLFITPLTAEFGWSRAATSGLVSAFWLAAPLTLAGDPIIRRFGGFRMIAAGVVIASLTLIAIGTCKSLIMLYALRLVMGVGKVLMACGVSILAAQWFSRSYGMAIATCYAGWHFGGLTMVPLTQMLIDHVGWRTTAMILGGAISAVTLPLLWLWTRVPSPAERGEIPEIGGRLPLSVDTPRAGAAPALGTVMAQPIVWWSMGVTMLGAVAYGAIITNEAALVDELAALRGLGHGLGAGAVSLTAVTALIGALVFGWAADRFPPLLLSTVDLLLMIAGAMGFVLVARGGGPLVIDLSAIAFGLAVGGFEPVVVPHMKKCLPQQWFGHAYGTWYLGYLGVLFAAPIALGWLHDVTGSYLTALECALVPVLLAFVPAVLAARVKALV</sequence>
<dbReference type="OrthoDB" id="9796632at2"/>
<feature type="transmembrane region" description="Helical" evidence="4">
    <location>
        <begin position="300"/>
        <end position="321"/>
    </location>
</feature>
<evidence type="ECO:0000313" key="6">
    <source>
        <dbReference type="EMBL" id="EGD57685.1"/>
    </source>
</evidence>
<feature type="transmembrane region" description="Helical" evidence="4">
    <location>
        <begin position="368"/>
        <end position="386"/>
    </location>
</feature>
<dbReference type="Proteomes" id="UP000004728">
    <property type="component" value="Unassembled WGS sequence"/>
</dbReference>
<feature type="domain" description="Major facilitator superfamily (MFS) profile" evidence="5">
    <location>
        <begin position="18"/>
        <end position="420"/>
    </location>
</feature>
<dbReference type="InterPro" id="IPR011701">
    <property type="entry name" value="MFS"/>
</dbReference>
<protein>
    <recommendedName>
        <fullName evidence="5">Major facilitator superfamily (MFS) profile domain-containing protein</fullName>
    </recommendedName>
</protein>
<gene>
    <name evidence="6" type="ORF">Y88_3011</name>
</gene>
<dbReference type="PROSITE" id="PS50850">
    <property type="entry name" value="MFS"/>
    <property type="match status" value="1"/>
</dbReference>
<dbReference type="HOGENOM" id="CLU_001265_59_9_5"/>
<feature type="transmembrane region" description="Helical" evidence="4">
    <location>
        <begin position="170"/>
        <end position="190"/>
    </location>
</feature>
<dbReference type="PROSITE" id="PS51257">
    <property type="entry name" value="PROKAR_LIPOPROTEIN"/>
    <property type="match status" value="1"/>
</dbReference>
<dbReference type="AlphaFoldDB" id="F1ZCA8"/>
<keyword evidence="1 4" id="KW-0812">Transmembrane</keyword>